<dbReference type="Proteomes" id="UP000770661">
    <property type="component" value="Unassembled WGS sequence"/>
</dbReference>
<evidence type="ECO:0000313" key="5">
    <source>
        <dbReference type="Proteomes" id="UP000770661"/>
    </source>
</evidence>
<dbReference type="SUPFAM" id="SSF56784">
    <property type="entry name" value="HAD-like"/>
    <property type="match status" value="1"/>
</dbReference>
<evidence type="ECO:0000313" key="4">
    <source>
        <dbReference type="EMBL" id="KAG0728406.1"/>
    </source>
</evidence>
<dbReference type="InterPro" id="IPR023214">
    <property type="entry name" value="HAD_sf"/>
</dbReference>
<organism evidence="4 5">
    <name type="scientific">Chionoecetes opilio</name>
    <name type="common">Atlantic snow crab</name>
    <name type="synonym">Cancer opilio</name>
    <dbReference type="NCBI Taxonomy" id="41210"/>
    <lineage>
        <taxon>Eukaryota</taxon>
        <taxon>Metazoa</taxon>
        <taxon>Ecdysozoa</taxon>
        <taxon>Arthropoda</taxon>
        <taxon>Crustacea</taxon>
        <taxon>Multicrustacea</taxon>
        <taxon>Malacostraca</taxon>
        <taxon>Eumalacostraca</taxon>
        <taxon>Eucarida</taxon>
        <taxon>Decapoda</taxon>
        <taxon>Pleocyemata</taxon>
        <taxon>Brachyura</taxon>
        <taxon>Eubrachyura</taxon>
        <taxon>Majoidea</taxon>
        <taxon>Majidae</taxon>
        <taxon>Chionoecetes</taxon>
    </lineage>
</organism>
<dbReference type="Pfam" id="PF00702">
    <property type="entry name" value="Hydrolase"/>
    <property type="match status" value="1"/>
</dbReference>
<reference evidence="4" key="1">
    <citation type="submission" date="2020-07" db="EMBL/GenBank/DDBJ databases">
        <title>The High-quality genome of the commercially important snow crab, Chionoecetes opilio.</title>
        <authorList>
            <person name="Jeong J.-H."/>
            <person name="Ryu S."/>
        </authorList>
    </citation>
    <scope>NUCLEOTIDE SEQUENCE</scope>
    <source>
        <strain evidence="4">MADBK_172401_WGS</strain>
        <tissue evidence="4">Digestive gland</tissue>
    </source>
</reference>
<comment type="caution">
    <text evidence="4">The sequence shown here is derived from an EMBL/GenBank/DDBJ whole genome shotgun (WGS) entry which is preliminary data.</text>
</comment>
<dbReference type="InterPro" id="IPR036412">
    <property type="entry name" value="HAD-like_sf"/>
</dbReference>
<dbReference type="SFLD" id="SFLDS00003">
    <property type="entry name" value="Haloacid_Dehalogenase"/>
    <property type="match status" value="1"/>
</dbReference>
<evidence type="ECO:0000256" key="3">
    <source>
        <dbReference type="ARBA" id="ARBA00022842"/>
    </source>
</evidence>
<evidence type="ECO:0000256" key="2">
    <source>
        <dbReference type="ARBA" id="ARBA00022801"/>
    </source>
</evidence>
<dbReference type="EMBL" id="JACEEZ010002261">
    <property type="protein sequence ID" value="KAG0728406.1"/>
    <property type="molecule type" value="Genomic_DNA"/>
</dbReference>
<dbReference type="PANTHER" id="PTHR46470:SF3">
    <property type="entry name" value="N-ACYLNEURAMINATE-9-PHOSPHATASE"/>
    <property type="match status" value="1"/>
</dbReference>
<dbReference type="OrthoDB" id="1694274at2759"/>
<evidence type="ECO:0000256" key="1">
    <source>
        <dbReference type="ARBA" id="ARBA00001946"/>
    </source>
</evidence>
<dbReference type="PANTHER" id="PTHR46470">
    <property type="entry name" value="N-ACYLNEURAMINATE-9-PHOSPHATASE"/>
    <property type="match status" value="1"/>
</dbReference>
<keyword evidence="3" id="KW-0460">Magnesium</keyword>
<dbReference type="InterPro" id="IPR006439">
    <property type="entry name" value="HAD-SF_hydro_IA"/>
</dbReference>
<dbReference type="NCBIfam" id="TIGR01549">
    <property type="entry name" value="HAD-SF-IA-v1"/>
    <property type="match status" value="1"/>
</dbReference>
<accession>A0A8J4YUB2</accession>
<dbReference type="SFLD" id="SFLDG01129">
    <property type="entry name" value="C1.5:_HAD__Beta-PGM__Phosphata"/>
    <property type="match status" value="1"/>
</dbReference>
<dbReference type="AlphaFoldDB" id="A0A8J4YUB2"/>
<dbReference type="GO" id="GO:0046380">
    <property type="term" value="P:N-acetylneuraminate biosynthetic process"/>
    <property type="evidence" value="ECO:0007669"/>
    <property type="project" value="TreeGrafter"/>
</dbReference>
<protein>
    <submittedName>
        <fullName evidence="4">N-acylneuraminate-9-phosphatase</fullName>
    </submittedName>
</protein>
<keyword evidence="5" id="KW-1185">Reference proteome</keyword>
<dbReference type="InterPro" id="IPR051400">
    <property type="entry name" value="HAD-like_hydrolase"/>
</dbReference>
<dbReference type="NCBIfam" id="TIGR01509">
    <property type="entry name" value="HAD-SF-IA-v3"/>
    <property type="match status" value="1"/>
</dbReference>
<dbReference type="Gene3D" id="3.40.50.1000">
    <property type="entry name" value="HAD superfamily/HAD-like"/>
    <property type="match status" value="1"/>
</dbReference>
<comment type="cofactor">
    <cofactor evidence="1">
        <name>Mg(2+)</name>
        <dbReference type="ChEBI" id="CHEBI:18420"/>
    </cofactor>
</comment>
<keyword evidence="2" id="KW-0378">Hydrolase</keyword>
<name>A0A8J4YUB2_CHIOP</name>
<gene>
    <name evidence="4" type="primary">Nanp</name>
    <name evidence="4" type="ORF">GWK47_032535</name>
</gene>
<dbReference type="GO" id="GO:0050124">
    <property type="term" value="F:N-acylneuraminate-9-phosphatase activity"/>
    <property type="evidence" value="ECO:0007669"/>
    <property type="project" value="TreeGrafter"/>
</dbReference>
<proteinExistence type="predicted"/>
<sequence length="211" mass="23788">MSECGSRECAAHGITTILFDLDNTLITTREADVAACEKVASWLENQGMTTEKSWAITKKYLQKFLEAPAPDYPTDQEGLDTWRRNLWKFALPANYQHLGTSVAQWEKVRETGCQKYCSSIVISQDHNVEKPDKALFDVACTQLQVKPRECIMVGDKIETDIKGGKNAGIKITVWLNTRDKIAPNNTQPDFTIQNILDLPTVFRRLPLVLEG</sequence>